<evidence type="ECO:0000256" key="1">
    <source>
        <dbReference type="ARBA" id="ARBA00004123"/>
    </source>
</evidence>
<dbReference type="PANTHER" id="PTHR46324:SF3">
    <property type="entry name" value="BASIC LEUCINE ZIPPER 43-RELATED"/>
    <property type="match status" value="1"/>
</dbReference>
<dbReference type="GO" id="GO:0003700">
    <property type="term" value="F:DNA-binding transcription factor activity"/>
    <property type="evidence" value="ECO:0007669"/>
    <property type="project" value="InterPro"/>
</dbReference>
<dbReference type="GO" id="GO:0005634">
    <property type="term" value="C:nucleus"/>
    <property type="evidence" value="ECO:0007669"/>
    <property type="project" value="UniProtKB-SubCell"/>
</dbReference>
<evidence type="ECO:0000256" key="2">
    <source>
        <dbReference type="ARBA" id="ARBA00023015"/>
    </source>
</evidence>
<dbReference type="PANTHER" id="PTHR46324">
    <property type="entry name" value="BASIC LEUCINE ZIPPER 43-RELATED"/>
    <property type="match status" value="1"/>
</dbReference>
<evidence type="ECO:0000256" key="3">
    <source>
        <dbReference type="ARBA" id="ARBA00023125"/>
    </source>
</evidence>
<accession>A0A2U1KQW8</accession>
<dbReference type="InterPro" id="IPR046347">
    <property type="entry name" value="bZIP_sf"/>
</dbReference>
<dbReference type="OrthoDB" id="551672at2759"/>
<dbReference type="SMART" id="SM00338">
    <property type="entry name" value="BRLZ"/>
    <property type="match status" value="1"/>
</dbReference>
<dbReference type="FunFam" id="1.20.5.170:FF:000020">
    <property type="entry name" value="BZIP transcription factor"/>
    <property type="match status" value="1"/>
</dbReference>
<evidence type="ECO:0000259" key="6">
    <source>
        <dbReference type="PROSITE" id="PS50217"/>
    </source>
</evidence>
<dbReference type="InterPro" id="IPR045314">
    <property type="entry name" value="bZIP_plant_GBF1"/>
</dbReference>
<evidence type="ECO:0000256" key="5">
    <source>
        <dbReference type="ARBA" id="ARBA00023242"/>
    </source>
</evidence>
<dbReference type="Pfam" id="PF00170">
    <property type="entry name" value="bZIP_1"/>
    <property type="match status" value="1"/>
</dbReference>
<evidence type="ECO:0000313" key="7">
    <source>
        <dbReference type="EMBL" id="PWA39148.1"/>
    </source>
</evidence>
<keyword evidence="3" id="KW-0238">DNA-binding</keyword>
<reference evidence="7 8" key="1">
    <citation type="journal article" date="2018" name="Mol. Plant">
        <title>The genome of Artemisia annua provides insight into the evolution of Asteraceae family and artemisinin biosynthesis.</title>
        <authorList>
            <person name="Shen Q."/>
            <person name="Zhang L."/>
            <person name="Liao Z."/>
            <person name="Wang S."/>
            <person name="Yan T."/>
            <person name="Shi P."/>
            <person name="Liu M."/>
            <person name="Fu X."/>
            <person name="Pan Q."/>
            <person name="Wang Y."/>
            <person name="Lv Z."/>
            <person name="Lu X."/>
            <person name="Zhang F."/>
            <person name="Jiang W."/>
            <person name="Ma Y."/>
            <person name="Chen M."/>
            <person name="Hao X."/>
            <person name="Li L."/>
            <person name="Tang Y."/>
            <person name="Lv G."/>
            <person name="Zhou Y."/>
            <person name="Sun X."/>
            <person name="Brodelius P.E."/>
            <person name="Rose J.K.C."/>
            <person name="Tang K."/>
        </authorList>
    </citation>
    <scope>NUCLEOTIDE SEQUENCE [LARGE SCALE GENOMIC DNA]</scope>
    <source>
        <strain evidence="8">cv. Huhao1</strain>
        <tissue evidence="7">Leaf</tissue>
    </source>
</reference>
<dbReference type="SUPFAM" id="SSF57959">
    <property type="entry name" value="Leucine zipper domain"/>
    <property type="match status" value="1"/>
</dbReference>
<dbReference type="PROSITE" id="PS50217">
    <property type="entry name" value="BZIP"/>
    <property type="match status" value="1"/>
</dbReference>
<comment type="subcellular location">
    <subcellularLocation>
        <location evidence="1">Nucleus</location>
    </subcellularLocation>
</comment>
<dbReference type="Proteomes" id="UP000245207">
    <property type="component" value="Unassembled WGS sequence"/>
</dbReference>
<dbReference type="EMBL" id="PKPP01014909">
    <property type="protein sequence ID" value="PWA39148.1"/>
    <property type="molecule type" value="Genomic_DNA"/>
</dbReference>
<sequence>MQASELTDLQYLLPANQNPSTAHLGMNLNNTPNIQFDVSALSNPFYQLHMNPHVQDLNLQSIYFGSNSTSDEADEQQLSLINERKQRRMISNRESARRSRMRKQKHLDELWSQVLWLRNENHQLMDKLNSFSETHDRVVQENTQLKEEVTGLRQMVTDMQLNGTYPTLTDLDDIRCNDAYLRSESSNQSTSSSSDFL</sequence>
<dbReference type="PROSITE" id="PS00036">
    <property type="entry name" value="BZIP_BASIC"/>
    <property type="match status" value="1"/>
</dbReference>
<keyword evidence="2" id="KW-0805">Transcription regulation</keyword>
<dbReference type="InterPro" id="IPR044521">
    <property type="entry name" value="AtbZIP8/43"/>
</dbReference>
<keyword evidence="5" id="KW-0539">Nucleus</keyword>
<gene>
    <name evidence="7" type="ORF">CTI12_AA574850</name>
</gene>
<protein>
    <submittedName>
        <fullName evidence="7">Basic-leucine zipper domain-containing protein</fullName>
    </submittedName>
</protein>
<dbReference type="CDD" id="cd14702">
    <property type="entry name" value="bZIP_plant_GBF1"/>
    <property type="match status" value="1"/>
</dbReference>
<dbReference type="InterPro" id="IPR004827">
    <property type="entry name" value="bZIP"/>
</dbReference>
<dbReference type="GO" id="GO:0003677">
    <property type="term" value="F:DNA binding"/>
    <property type="evidence" value="ECO:0007669"/>
    <property type="project" value="UniProtKB-KW"/>
</dbReference>
<comment type="caution">
    <text evidence="7">The sequence shown here is derived from an EMBL/GenBank/DDBJ whole genome shotgun (WGS) entry which is preliminary data.</text>
</comment>
<name>A0A2U1KQW8_ARTAN</name>
<keyword evidence="8" id="KW-1185">Reference proteome</keyword>
<organism evidence="7 8">
    <name type="scientific">Artemisia annua</name>
    <name type="common">Sweet wormwood</name>
    <dbReference type="NCBI Taxonomy" id="35608"/>
    <lineage>
        <taxon>Eukaryota</taxon>
        <taxon>Viridiplantae</taxon>
        <taxon>Streptophyta</taxon>
        <taxon>Embryophyta</taxon>
        <taxon>Tracheophyta</taxon>
        <taxon>Spermatophyta</taxon>
        <taxon>Magnoliopsida</taxon>
        <taxon>eudicotyledons</taxon>
        <taxon>Gunneridae</taxon>
        <taxon>Pentapetalae</taxon>
        <taxon>asterids</taxon>
        <taxon>campanulids</taxon>
        <taxon>Asterales</taxon>
        <taxon>Asteraceae</taxon>
        <taxon>Asteroideae</taxon>
        <taxon>Anthemideae</taxon>
        <taxon>Artemisiinae</taxon>
        <taxon>Artemisia</taxon>
    </lineage>
</organism>
<keyword evidence="4" id="KW-0804">Transcription</keyword>
<dbReference type="AlphaFoldDB" id="A0A2U1KQW8"/>
<dbReference type="Gene3D" id="1.20.5.170">
    <property type="match status" value="1"/>
</dbReference>
<evidence type="ECO:0000313" key="8">
    <source>
        <dbReference type="Proteomes" id="UP000245207"/>
    </source>
</evidence>
<proteinExistence type="predicted"/>
<feature type="domain" description="BZIP" evidence="6">
    <location>
        <begin position="82"/>
        <end position="145"/>
    </location>
</feature>
<dbReference type="GO" id="GO:0046983">
    <property type="term" value="F:protein dimerization activity"/>
    <property type="evidence" value="ECO:0007669"/>
    <property type="project" value="UniProtKB-ARBA"/>
</dbReference>
<evidence type="ECO:0000256" key="4">
    <source>
        <dbReference type="ARBA" id="ARBA00023163"/>
    </source>
</evidence>